<feature type="signal peptide" evidence="1">
    <location>
        <begin position="1"/>
        <end position="26"/>
    </location>
</feature>
<proteinExistence type="predicted"/>
<keyword evidence="4" id="KW-1185">Reference proteome</keyword>
<keyword evidence="1" id="KW-0732">Signal</keyword>
<dbReference type="Proteomes" id="UP000708576">
    <property type="component" value="Unassembled WGS sequence"/>
</dbReference>
<evidence type="ECO:0000313" key="4">
    <source>
        <dbReference type="Proteomes" id="UP000708576"/>
    </source>
</evidence>
<name>A0ABS5JW58_9BACT</name>
<sequence>MKMNLKTTFLNALVLCSLMFTGTVGAQTTTTTNRALEAMVSTSHVSPWEILGAVNDGVSSTSSTAKPAEGAYGNWNGEGFYDTYNWVQYEWEHPINIESTNVFWWSDGGGISQPTDAYIEYWNGISWINAGAIGLELDVDNSLDIGVWSSKIRINMKSDTSTGIIEWRVMATDETPCDASEITTLIQVNDSQEEPLSNVVVGVGDNVTITAQTTGEGELYWFDPDGESTTGITSLILDNIQAEQSGSYKIVSINDCGGYSEVKVIITVSLSNDGSAYNWPTYDPPIYYDFRDEFPELEMPTQDLDDCANVAGRKSSGWWTFVWGPNARSEITDAAIDPMLERFNEDFAYFRDTMGWPPDRRVKDGYRSAIYLFGSGLCTDDADTTALGGWMGNINYQGINYPNVLASYYPVYSFDPNCPYADREGQMGAMIHEGIHALLADLPGAKNSAWFHEGGNTWLQQEMESKKADDYSSMGFLNAGALIAPFMPIECYSGWLQDDSFGGPSAEGVNMGDENGQICTWRNLLGGNQYGNIFPVIFSQIFGDHSVAWIWRHCENRVLEGISDTLGDYQMRRLIMEYRAKQALLDIGKWSGACRDLIDANFGISIHSEWEPSWLNPEVWYATPYAITSDDGNGLLTPEYRTTPGWSGANQIPLIVEGDKVSVDFQPIGQNMSCQLCYRSTDGSYVYGQPVLGGQCSLNLDKPAANNVVFAVICNTDYIYEGEQTRKAHFDYRLQLGDGVKERGHWNVRWYQWDQQLSNIDIPTSIRIEEGVVKKLTVYPNPATSGDDIKVSFGNNDGDLANLKIYSLSGRLIVNTKTSNSEIMLNSSEFEKGIYVMSVNHSGTTETFKLVIR</sequence>
<dbReference type="EMBL" id="JAGUCO010000007">
    <property type="protein sequence ID" value="MBS2099020.1"/>
    <property type="molecule type" value="Genomic_DNA"/>
</dbReference>
<dbReference type="Pfam" id="PF18962">
    <property type="entry name" value="Por_Secre_tail"/>
    <property type="match status" value="1"/>
</dbReference>
<gene>
    <name evidence="3" type="ORF">KEM10_12080</name>
</gene>
<dbReference type="RefSeq" id="WP_212216260.1">
    <property type="nucleotide sequence ID" value="NZ_JAGUCO010000007.1"/>
</dbReference>
<organism evidence="3 4">
    <name type="scientific">Carboxylicivirga linearis</name>
    <dbReference type="NCBI Taxonomy" id="1628157"/>
    <lineage>
        <taxon>Bacteria</taxon>
        <taxon>Pseudomonadati</taxon>
        <taxon>Bacteroidota</taxon>
        <taxon>Bacteroidia</taxon>
        <taxon>Marinilabiliales</taxon>
        <taxon>Marinilabiliaceae</taxon>
        <taxon>Carboxylicivirga</taxon>
    </lineage>
</organism>
<dbReference type="InterPro" id="IPR003599">
    <property type="entry name" value="Ig_sub"/>
</dbReference>
<feature type="chain" id="PRO_5047015955" evidence="1">
    <location>
        <begin position="27"/>
        <end position="853"/>
    </location>
</feature>
<dbReference type="InterPro" id="IPR026444">
    <property type="entry name" value="Secre_tail"/>
</dbReference>
<feature type="domain" description="Immunoglobulin" evidence="2">
    <location>
        <begin position="196"/>
        <end position="269"/>
    </location>
</feature>
<evidence type="ECO:0000256" key="1">
    <source>
        <dbReference type="SAM" id="SignalP"/>
    </source>
</evidence>
<comment type="caution">
    <text evidence="3">The sequence shown here is derived from an EMBL/GenBank/DDBJ whole genome shotgun (WGS) entry which is preliminary data.</text>
</comment>
<evidence type="ECO:0000259" key="2">
    <source>
        <dbReference type="SMART" id="SM00409"/>
    </source>
</evidence>
<dbReference type="SMART" id="SM00409">
    <property type="entry name" value="IG"/>
    <property type="match status" value="1"/>
</dbReference>
<protein>
    <submittedName>
        <fullName evidence="3">T9SS type A sorting domain-containing protein</fullName>
    </submittedName>
</protein>
<reference evidence="3 4" key="1">
    <citation type="journal article" date="2015" name="Int. J. Syst. Evol. Microbiol.">
        <title>Carboxylicivirga linearis sp. nov., isolated from a sea cucumber culture pond.</title>
        <authorList>
            <person name="Wang F.Q."/>
            <person name="Zhou Y.X."/>
            <person name="Lin X.Z."/>
            <person name="Chen G.J."/>
            <person name="Du Z.J."/>
        </authorList>
    </citation>
    <scope>NUCLEOTIDE SEQUENCE [LARGE SCALE GENOMIC DNA]</scope>
    <source>
        <strain evidence="3 4">FB218</strain>
    </source>
</reference>
<dbReference type="NCBIfam" id="TIGR04183">
    <property type="entry name" value="Por_Secre_tail"/>
    <property type="match status" value="1"/>
</dbReference>
<evidence type="ECO:0000313" key="3">
    <source>
        <dbReference type="EMBL" id="MBS2099020.1"/>
    </source>
</evidence>
<dbReference type="Gene3D" id="2.60.120.260">
    <property type="entry name" value="Galactose-binding domain-like"/>
    <property type="match status" value="1"/>
</dbReference>
<dbReference type="InterPro" id="IPR036179">
    <property type="entry name" value="Ig-like_dom_sf"/>
</dbReference>
<accession>A0ABS5JW58</accession>
<dbReference type="SUPFAM" id="SSF48726">
    <property type="entry name" value="Immunoglobulin"/>
    <property type="match status" value="1"/>
</dbReference>